<dbReference type="CDD" id="cd01555">
    <property type="entry name" value="UdpNAET"/>
    <property type="match status" value="1"/>
</dbReference>
<keyword evidence="3 13" id="KW-0963">Cytoplasm</keyword>
<evidence type="ECO:0000256" key="5">
    <source>
        <dbReference type="ARBA" id="ARBA00022679"/>
    </source>
</evidence>
<keyword evidence="5 13" id="KW-0808">Transferase</keyword>
<dbReference type="OrthoDB" id="9803760at2"/>
<dbReference type="PANTHER" id="PTHR43783:SF1">
    <property type="entry name" value="UDP-N-ACETYLGLUCOSAMINE 1-CARBOXYVINYLTRANSFERASE"/>
    <property type="match status" value="1"/>
</dbReference>
<evidence type="ECO:0000313" key="16">
    <source>
        <dbReference type="Proteomes" id="UP000030466"/>
    </source>
</evidence>
<dbReference type="Gene3D" id="3.65.10.10">
    <property type="entry name" value="Enolpyruvate transferase domain"/>
    <property type="match status" value="2"/>
</dbReference>
<evidence type="ECO:0000313" key="15">
    <source>
        <dbReference type="EMBL" id="KHD96697.1"/>
    </source>
</evidence>
<feature type="binding site" evidence="13">
    <location>
        <begin position="23"/>
        <end position="24"/>
    </location>
    <ligand>
        <name>phosphoenolpyruvate</name>
        <dbReference type="ChEBI" id="CHEBI:58702"/>
    </ligand>
</feature>
<feature type="binding site" evidence="13">
    <location>
        <position position="330"/>
    </location>
    <ligand>
        <name>UDP-N-acetyl-alpha-D-glucosamine</name>
        <dbReference type="ChEBI" id="CHEBI:57705"/>
    </ligand>
</feature>
<dbReference type="GO" id="GO:0005737">
    <property type="term" value="C:cytoplasm"/>
    <property type="evidence" value="ECO:0007669"/>
    <property type="project" value="UniProtKB-SubCell"/>
</dbReference>
<dbReference type="GO" id="GO:0009252">
    <property type="term" value="P:peptidoglycan biosynthetic process"/>
    <property type="evidence" value="ECO:0007669"/>
    <property type="project" value="UniProtKB-UniRule"/>
</dbReference>
<reference evidence="15 16" key="1">
    <citation type="journal article" date="2003" name="Int. J. Syst. Evol. Microbiol.">
        <title>Kocuria polaris sp. nov., an orange-pigmented psychrophilic bacterium isolated from an Antarctic cyanobacterial mat sample.</title>
        <authorList>
            <person name="Reddy G.S."/>
            <person name="Prakash J.S."/>
            <person name="Prabahar V."/>
            <person name="Matsumoto G.I."/>
            <person name="Stackebrandt E."/>
            <person name="Shivaji S."/>
        </authorList>
    </citation>
    <scope>NUCLEOTIDE SEQUENCE [LARGE SCALE GENOMIC DNA]</scope>
    <source>
        <strain evidence="15 16">CMS 76or</strain>
    </source>
</reference>
<dbReference type="GO" id="GO:0071555">
    <property type="term" value="P:cell wall organization"/>
    <property type="evidence" value="ECO:0007669"/>
    <property type="project" value="UniProtKB-KW"/>
</dbReference>
<accession>A0A0A6YBB3</accession>
<keyword evidence="8 13" id="KW-0131">Cell cycle</keyword>
<evidence type="ECO:0000256" key="3">
    <source>
        <dbReference type="ARBA" id="ARBA00022490"/>
    </source>
</evidence>
<comment type="function">
    <text evidence="10 13">Cell wall formation. Adds enolpyruvyl to UDP-N-acetylglucosamine.</text>
</comment>
<feature type="active site" description="Proton donor" evidence="13">
    <location>
        <position position="119"/>
    </location>
</feature>
<evidence type="ECO:0000256" key="10">
    <source>
        <dbReference type="ARBA" id="ARBA00037534"/>
    </source>
</evidence>
<evidence type="ECO:0000256" key="2">
    <source>
        <dbReference type="ARBA" id="ARBA00004752"/>
    </source>
</evidence>
<comment type="caution">
    <text evidence="15">The sequence shown here is derived from an EMBL/GenBank/DDBJ whole genome shotgun (WGS) entry which is preliminary data.</text>
</comment>
<dbReference type="InterPro" id="IPR005750">
    <property type="entry name" value="UDP_GlcNAc_COvinyl_MurA"/>
</dbReference>
<evidence type="ECO:0000256" key="13">
    <source>
        <dbReference type="HAMAP-Rule" id="MF_00111"/>
    </source>
</evidence>
<dbReference type="EC" id="2.5.1.7" evidence="13"/>
<dbReference type="UniPathway" id="UPA00219"/>
<evidence type="ECO:0000256" key="6">
    <source>
        <dbReference type="ARBA" id="ARBA00022960"/>
    </source>
</evidence>
<dbReference type="NCBIfam" id="TIGR01072">
    <property type="entry name" value="murA"/>
    <property type="match status" value="1"/>
</dbReference>
<comment type="caution">
    <text evidence="13">Lacks conserved residue(s) required for the propagation of feature annotation.</text>
</comment>
<dbReference type="InterPro" id="IPR050068">
    <property type="entry name" value="MurA_subfamily"/>
</dbReference>
<dbReference type="InterPro" id="IPR036968">
    <property type="entry name" value="Enolpyruvate_Tfrase_sf"/>
</dbReference>
<evidence type="ECO:0000256" key="9">
    <source>
        <dbReference type="ARBA" id="ARBA00023316"/>
    </source>
</evidence>
<dbReference type="NCBIfam" id="NF006873">
    <property type="entry name" value="PRK09369.1"/>
    <property type="match status" value="1"/>
</dbReference>
<evidence type="ECO:0000259" key="14">
    <source>
        <dbReference type="Pfam" id="PF00275"/>
    </source>
</evidence>
<name>A0A0A6YBB3_KOCRO</name>
<feature type="domain" description="Enolpyruvate transferase" evidence="14">
    <location>
        <begin position="8"/>
        <end position="409"/>
    </location>
</feature>
<keyword evidence="7 13" id="KW-0573">Peptidoglycan synthesis</keyword>
<comment type="similarity">
    <text evidence="11 13">Belongs to the EPSP synthase family. MurA subfamily.</text>
</comment>
<dbReference type="GO" id="GO:0008760">
    <property type="term" value="F:UDP-N-acetylglucosamine 1-carboxyvinyltransferase activity"/>
    <property type="evidence" value="ECO:0007669"/>
    <property type="project" value="UniProtKB-UniRule"/>
</dbReference>
<protein>
    <recommendedName>
        <fullName evidence="13">UDP-N-acetylglucosamine 1-carboxyvinyltransferase</fullName>
        <ecNumber evidence="13">2.5.1.7</ecNumber>
    </recommendedName>
    <alternativeName>
        <fullName evidence="13">Enoylpyruvate transferase</fullName>
    </alternativeName>
    <alternativeName>
        <fullName evidence="13">UDP-N-acetylglucosamine enolpyruvyl transferase</fullName>
        <shortName evidence="13">EPT</shortName>
    </alternativeName>
</protein>
<dbReference type="SUPFAM" id="SSF55205">
    <property type="entry name" value="EPT/RTPC-like"/>
    <property type="match status" value="1"/>
</dbReference>
<dbReference type="PANTHER" id="PTHR43783">
    <property type="entry name" value="UDP-N-ACETYLGLUCOSAMINE 1-CARBOXYVINYLTRANSFERASE"/>
    <property type="match status" value="1"/>
</dbReference>
<dbReference type="GO" id="GO:0051301">
    <property type="term" value="P:cell division"/>
    <property type="evidence" value="ECO:0007669"/>
    <property type="project" value="UniProtKB-KW"/>
</dbReference>
<comment type="subcellular location">
    <subcellularLocation>
        <location evidence="1 13">Cytoplasm</location>
    </subcellularLocation>
</comment>
<sequence>MEEKIVVHGPTAVNGTLRVSGAKNSVLKLMAATLLAEGESTITNVPEIHDVTIMAELLRRLGCGVVYERAEKTVRIDVPAVLHHQADYDLVRAMRASISVLGPLVARCHVAEVALPGGDAIGSRGLDMHRAGLEAMGAVLQIERGYLVASVPRSLRGTHFRLDYPSVGATENLMMAGTLAEGTTVIDNAAREPEIVDIGRMLQAMGARIEGLGTSTVTVAGVASLRPVEHRTVPDRIVAGTWAFAAAVTGGTVEIEGAEPGHLTVVLDKLRSAGCRVDTDGGRFVVAGPRRPRAINVSTLPYPGFPTDLQPFVVALNAVAEGSGMVTENVFEARWGFTAELERLGASVRLDGHHALVAGMPVLSGAPVEAMDIRAGAALVIAGMAAVGTTDVSGVQHVDRGYEHFVEQLGAAGAAVERHLVGTAY</sequence>
<dbReference type="GO" id="GO:0008360">
    <property type="term" value="P:regulation of cell shape"/>
    <property type="evidence" value="ECO:0007669"/>
    <property type="project" value="UniProtKB-KW"/>
</dbReference>
<evidence type="ECO:0000256" key="7">
    <source>
        <dbReference type="ARBA" id="ARBA00022984"/>
    </source>
</evidence>
<keyword evidence="9 13" id="KW-0961">Cell wall biogenesis/degradation</keyword>
<organism evidence="15 16">
    <name type="scientific">Kocuria rosea subsp. polaris</name>
    <dbReference type="NCBI Taxonomy" id="136273"/>
    <lineage>
        <taxon>Bacteria</taxon>
        <taxon>Bacillati</taxon>
        <taxon>Actinomycetota</taxon>
        <taxon>Actinomycetes</taxon>
        <taxon>Micrococcales</taxon>
        <taxon>Micrococcaceae</taxon>
        <taxon>Kocuria</taxon>
    </lineage>
</organism>
<evidence type="ECO:0000256" key="11">
    <source>
        <dbReference type="ARBA" id="ARBA00038367"/>
    </source>
</evidence>
<feature type="binding site" evidence="13">
    <location>
        <position position="308"/>
    </location>
    <ligand>
        <name>UDP-N-acetyl-alpha-D-glucosamine</name>
        <dbReference type="ChEBI" id="CHEBI:57705"/>
    </ligand>
</feature>
<comment type="pathway">
    <text evidence="2 13">Cell wall biogenesis; peptidoglycan biosynthesis.</text>
</comment>
<keyword evidence="16" id="KW-1185">Reference proteome</keyword>
<dbReference type="AlphaFoldDB" id="A0A0A6YBB3"/>
<dbReference type="EMBL" id="JSUH01000013">
    <property type="protein sequence ID" value="KHD96697.1"/>
    <property type="molecule type" value="Genomic_DNA"/>
</dbReference>
<dbReference type="Proteomes" id="UP000030466">
    <property type="component" value="Unassembled WGS sequence"/>
</dbReference>
<dbReference type="GeneID" id="64348341"/>
<dbReference type="HAMAP" id="MF_00111">
    <property type="entry name" value="MurA"/>
    <property type="match status" value="1"/>
</dbReference>
<comment type="catalytic activity">
    <reaction evidence="12 13">
        <text>phosphoenolpyruvate + UDP-N-acetyl-alpha-D-glucosamine = UDP-N-acetyl-3-O-(1-carboxyvinyl)-alpha-D-glucosamine + phosphate</text>
        <dbReference type="Rhea" id="RHEA:18681"/>
        <dbReference type="ChEBI" id="CHEBI:43474"/>
        <dbReference type="ChEBI" id="CHEBI:57705"/>
        <dbReference type="ChEBI" id="CHEBI:58702"/>
        <dbReference type="ChEBI" id="CHEBI:68483"/>
        <dbReference type="EC" id="2.5.1.7"/>
    </reaction>
</comment>
<dbReference type="GO" id="GO:0019277">
    <property type="term" value="P:UDP-N-acetylgalactosamine biosynthetic process"/>
    <property type="evidence" value="ECO:0007669"/>
    <property type="project" value="InterPro"/>
</dbReference>
<evidence type="ECO:0000256" key="4">
    <source>
        <dbReference type="ARBA" id="ARBA00022618"/>
    </source>
</evidence>
<dbReference type="InterPro" id="IPR001986">
    <property type="entry name" value="Enolpyruvate_Tfrase_dom"/>
</dbReference>
<keyword evidence="4 13" id="KW-0132">Cell division</keyword>
<dbReference type="RefSeq" id="WP_017833254.1">
    <property type="nucleotide sequence ID" value="NZ_JSUH01000013.1"/>
</dbReference>
<evidence type="ECO:0000256" key="8">
    <source>
        <dbReference type="ARBA" id="ARBA00023306"/>
    </source>
</evidence>
<dbReference type="Pfam" id="PF00275">
    <property type="entry name" value="EPSP_synthase"/>
    <property type="match status" value="1"/>
</dbReference>
<proteinExistence type="inferred from homology"/>
<keyword evidence="6 13" id="KW-0133">Cell shape</keyword>
<dbReference type="InterPro" id="IPR013792">
    <property type="entry name" value="RNA3'P_cycl/enolpyr_Trfase_a/b"/>
</dbReference>
<feature type="binding site" evidence="13">
    <location>
        <position position="95"/>
    </location>
    <ligand>
        <name>UDP-N-acetyl-alpha-D-glucosamine</name>
        <dbReference type="ChEBI" id="CHEBI:57705"/>
    </ligand>
</feature>
<evidence type="ECO:0000256" key="12">
    <source>
        <dbReference type="ARBA" id="ARBA00047527"/>
    </source>
</evidence>
<gene>
    <name evidence="13" type="primary">murA</name>
    <name evidence="15" type="ORF">GY22_13765</name>
</gene>
<evidence type="ECO:0000256" key="1">
    <source>
        <dbReference type="ARBA" id="ARBA00004496"/>
    </source>
</evidence>